<dbReference type="PROSITE" id="PS50105">
    <property type="entry name" value="SAM_DOMAIN"/>
    <property type="match status" value="1"/>
</dbReference>
<feature type="compositionally biased region" description="Polar residues" evidence="1">
    <location>
        <begin position="494"/>
        <end position="519"/>
    </location>
</feature>
<feature type="compositionally biased region" description="Basic and acidic residues" evidence="1">
    <location>
        <begin position="89"/>
        <end position="119"/>
    </location>
</feature>
<dbReference type="AlphaFoldDB" id="A0ABD3HEE2"/>
<feature type="region of interest" description="Disordered" evidence="1">
    <location>
        <begin position="256"/>
        <end position="275"/>
    </location>
</feature>
<dbReference type="Gene3D" id="1.10.150.50">
    <property type="entry name" value="Transcription Factor, Ets-1"/>
    <property type="match status" value="1"/>
</dbReference>
<dbReference type="InterPro" id="IPR013761">
    <property type="entry name" value="SAM/pointed_sf"/>
</dbReference>
<dbReference type="CDD" id="cd09487">
    <property type="entry name" value="SAM_superfamily"/>
    <property type="match status" value="1"/>
</dbReference>
<dbReference type="SUPFAM" id="SSF47769">
    <property type="entry name" value="SAM/Pointed domain"/>
    <property type="match status" value="1"/>
</dbReference>
<feature type="compositionally biased region" description="Basic and acidic residues" evidence="1">
    <location>
        <begin position="477"/>
        <end position="489"/>
    </location>
</feature>
<name>A0ABD3HEE2_9MARC</name>
<dbReference type="Pfam" id="PF07647">
    <property type="entry name" value="SAM_2"/>
    <property type="match status" value="1"/>
</dbReference>
<keyword evidence="4" id="KW-1185">Reference proteome</keyword>
<feature type="region of interest" description="Disordered" evidence="1">
    <location>
        <begin position="456"/>
        <end position="519"/>
    </location>
</feature>
<feature type="compositionally biased region" description="Polar residues" evidence="1">
    <location>
        <begin position="77"/>
        <end position="88"/>
    </location>
</feature>
<dbReference type="InterPro" id="IPR001660">
    <property type="entry name" value="SAM"/>
</dbReference>
<feature type="region of interest" description="Disordered" evidence="1">
    <location>
        <begin position="77"/>
        <end position="128"/>
    </location>
</feature>
<evidence type="ECO:0000256" key="1">
    <source>
        <dbReference type="SAM" id="MobiDB-lite"/>
    </source>
</evidence>
<protein>
    <recommendedName>
        <fullName evidence="2">SAM domain-containing protein</fullName>
    </recommendedName>
</protein>
<evidence type="ECO:0000313" key="4">
    <source>
        <dbReference type="Proteomes" id="UP001633002"/>
    </source>
</evidence>
<gene>
    <name evidence="3" type="ORF">R1sor_016237</name>
</gene>
<reference evidence="3 4" key="1">
    <citation type="submission" date="2024-09" db="EMBL/GenBank/DDBJ databases">
        <title>Chromosome-scale assembly of Riccia sorocarpa.</title>
        <authorList>
            <person name="Paukszto L."/>
        </authorList>
    </citation>
    <scope>NUCLEOTIDE SEQUENCE [LARGE SCALE GENOMIC DNA]</scope>
    <source>
        <strain evidence="3">LP-2024</strain>
        <tissue evidence="3">Aerial parts of the thallus</tissue>
    </source>
</reference>
<sequence length="641" mass="72233">MEFDEIASVQATVEWVEKLLQCDDYSQTLLENAVDGEVLRMLAGSREELEKAGFKKLGHRAKLFLFFEKLASSRDNNQKTGITQSRSNYVDRDRHGEHVDTSERAVNDASRRQSTERRLSNSRSSVDGEAAINVQQTTAKWPTYDQIFKQRASGKVLLKDKFPKALTNLHAGHQVIRSWFKNHETEQLQRDILFKDFKLNPDMKKVLADFIHSRMHELPALTFQDPEDNEGSSYTMKWKAETVYLYVITHRQEFRKNQKRRQSASSSTEGKKQTRYDPLAQLMSDEPQLMSNILKGGKIGFYVLKERPTSEGLKLRGKMNFIGDSATSVDELDLFVAMGVPVGSDRGSGQKNPYYVHHIRITHLLEGYNSKPVSEYFVPYCVTTESNPLKASDLQLGKVVHVARSYSQIISSAKLSENLDLAKWLTDSNSVNIDLLGDIKPETTVAAKESNESFKACDGPLLTEEEEDTGKVVHSKGTSEVKPVEDHSRRSQSFREQGSPVASATSQENDELQLQNGSQIDRKEEILPITRSAFVDLTKLQDLKSKLGDEAFSVIAMVLTGSLNKDEVPTRLKDFIAKQNKSCPNSKPFQGHSTWSVGKKTKMVVEWAFDSQRIQLVGLAKSKQGKLIISRSNVELLNSSS</sequence>
<evidence type="ECO:0000259" key="2">
    <source>
        <dbReference type="PROSITE" id="PS50105"/>
    </source>
</evidence>
<evidence type="ECO:0000313" key="3">
    <source>
        <dbReference type="EMBL" id="KAL3689928.1"/>
    </source>
</evidence>
<proteinExistence type="predicted"/>
<comment type="caution">
    <text evidence="3">The sequence shown here is derived from an EMBL/GenBank/DDBJ whole genome shotgun (WGS) entry which is preliminary data.</text>
</comment>
<organism evidence="3 4">
    <name type="scientific">Riccia sorocarpa</name>
    <dbReference type="NCBI Taxonomy" id="122646"/>
    <lineage>
        <taxon>Eukaryota</taxon>
        <taxon>Viridiplantae</taxon>
        <taxon>Streptophyta</taxon>
        <taxon>Embryophyta</taxon>
        <taxon>Marchantiophyta</taxon>
        <taxon>Marchantiopsida</taxon>
        <taxon>Marchantiidae</taxon>
        <taxon>Marchantiales</taxon>
        <taxon>Ricciaceae</taxon>
        <taxon>Riccia</taxon>
    </lineage>
</organism>
<dbReference type="EMBL" id="JBJQOH010000004">
    <property type="protein sequence ID" value="KAL3689928.1"/>
    <property type="molecule type" value="Genomic_DNA"/>
</dbReference>
<dbReference type="Proteomes" id="UP001633002">
    <property type="component" value="Unassembled WGS sequence"/>
</dbReference>
<accession>A0ABD3HEE2</accession>
<feature type="domain" description="SAM" evidence="2">
    <location>
        <begin position="7"/>
        <end position="73"/>
    </location>
</feature>